<evidence type="ECO:0000259" key="5">
    <source>
        <dbReference type="Pfam" id="PF08531"/>
    </source>
</evidence>
<dbReference type="Gene3D" id="1.50.10.10">
    <property type="match status" value="1"/>
</dbReference>
<dbReference type="InterPro" id="IPR012341">
    <property type="entry name" value="6hp_glycosidase-like_sf"/>
</dbReference>
<evidence type="ECO:0000313" key="8">
    <source>
        <dbReference type="EMBL" id="HIU59350.1"/>
    </source>
</evidence>
<dbReference type="Pfam" id="PF08531">
    <property type="entry name" value="Bac_rhamnosid_N"/>
    <property type="match status" value="1"/>
</dbReference>
<evidence type="ECO:0000256" key="2">
    <source>
        <dbReference type="ARBA" id="ARBA00012652"/>
    </source>
</evidence>
<protein>
    <recommendedName>
        <fullName evidence="2">alpha-L-rhamnosidase</fullName>
        <ecNumber evidence="2">3.2.1.40</ecNumber>
    </recommendedName>
</protein>
<proteinExistence type="predicted"/>
<dbReference type="EC" id="3.2.1.40" evidence="2"/>
<sequence>MGIYDLKINRTDRTLGIDPDDVMFSFKAGRGNAFTLSLSDGSGRVISSSVLTLADAVCFRPGVRLREAGSYVVTVVSECGDQASLAFETAGKPGKAIAADGDCLSPVFFKRFSLSEIPEKARLTISGLGLYRAFVNGKRVGEEYLTPLMNDYGECVRFQTYSLDGLLARENIIEVYLGNGWFKGRFGIDGLGDRIYGDRFYLAAKITLGDGTEISTDESWQYREGAIRENGIYDGEHRDDTLVPGESRPAIPADRTFRFVPEYTAGVTAYETEKATLILSPKGEKILDFGHNAAGFVRFRNRLPRGGKIVLRYGEVLQDGCFYRDNLRTAKAEYVYTSDGTDKEVEPFFTYYGFRYVLVETDGEVNPEDFTAVRLSSKMDQTLEFRSSDAKLNRLIENAKRGQRSNFIDVPTDCPQRDERLGWTADTQVFAATASYNAETYSFYKKFMRDMAYDQNVYYDGEFPMYSPSLKGVCGPGGAVWSDAGVIVPWMLYRFYGDKELLRIHYEGIKKYLRKLCRGDEERRDGHLLSAPFTFGDWLAQDGICAQSMRGGTDDTFIRSVYYYNTACTAAEAAAVLADPEEKSFRELAKDIRKSILDEYFSKSGRLAVDTQTAYVLSLHFGIYVDKDKVKEGFRDRLRKDLYRMKSGFTGTPLMIRTLFENGLSEEAYRMIFNEKCPGWMYQINLGATTIWERWNSLLPDGKISGTAMNSLNHYAYGSVAEAIYRSVGGLQLLDAAWRKARIAPVPDFRVTSCFLRYDSPCGPYIIDWKVSEENRMTLRVSVPHGCKAEIVLPYSEKSPFEVEEGEQVWEYELKKDIRHPFSADAKVLDLLENEEARRAFAETLPQAYAMSAGENEEFLVMNVRAMGYLAMFGAAPEKIAELDEKLRKIGG</sequence>
<feature type="domain" description="Alpha-L-rhamnosidase six-hairpin glycosidase" evidence="6">
    <location>
        <begin position="380"/>
        <end position="728"/>
    </location>
</feature>
<dbReference type="InterPro" id="IPR013737">
    <property type="entry name" value="Bac_rhamnosid_N"/>
</dbReference>
<keyword evidence="3 8" id="KW-0378">Hydrolase</keyword>
<dbReference type="GO" id="GO:0005975">
    <property type="term" value="P:carbohydrate metabolic process"/>
    <property type="evidence" value="ECO:0007669"/>
    <property type="project" value="InterPro"/>
</dbReference>
<evidence type="ECO:0000256" key="3">
    <source>
        <dbReference type="ARBA" id="ARBA00022801"/>
    </source>
</evidence>
<feature type="domain" description="Bacterial alpha-L-rhamnosidase N-terminal" evidence="5">
    <location>
        <begin position="119"/>
        <end position="244"/>
    </location>
</feature>
<dbReference type="InterPro" id="IPR035396">
    <property type="entry name" value="Bac_rhamnosid6H"/>
</dbReference>
<comment type="catalytic activity">
    <reaction evidence="1">
        <text>Hydrolysis of terminal non-reducing alpha-L-rhamnose residues in alpha-L-rhamnosides.</text>
        <dbReference type="EC" id="3.2.1.40"/>
    </reaction>
</comment>
<feature type="domain" description="Alpha-L-rhamnosidase C-terminal" evidence="7">
    <location>
        <begin position="730"/>
        <end position="801"/>
    </location>
</feature>
<dbReference type="Gene3D" id="2.60.120.260">
    <property type="entry name" value="Galactose-binding domain-like"/>
    <property type="match status" value="2"/>
</dbReference>
<dbReference type="InterPro" id="IPR035398">
    <property type="entry name" value="Bac_rhamnosid_C"/>
</dbReference>
<evidence type="ECO:0000259" key="4">
    <source>
        <dbReference type="Pfam" id="PF05592"/>
    </source>
</evidence>
<dbReference type="EMBL" id="DVMZ01000120">
    <property type="protein sequence ID" value="HIU59350.1"/>
    <property type="molecule type" value="Genomic_DNA"/>
</dbReference>
<organism evidence="8 9">
    <name type="scientific">Candidatus Scatosoma pullistercoris</name>
    <dbReference type="NCBI Taxonomy" id="2840934"/>
    <lineage>
        <taxon>Bacteria</taxon>
        <taxon>Bacillati</taxon>
        <taxon>Bacillota</taxon>
        <taxon>Clostridia</taxon>
        <taxon>Candidatus Scatosoma</taxon>
    </lineage>
</organism>
<dbReference type="InterPro" id="IPR016007">
    <property type="entry name" value="Alpha_rhamnosid"/>
</dbReference>
<accession>A0A9D1MFC6</accession>
<comment type="caution">
    <text evidence="8">The sequence shown here is derived from an EMBL/GenBank/DDBJ whole genome shotgun (WGS) entry which is preliminary data.</text>
</comment>
<gene>
    <name evidence="8" type="ORF">IAC57_04530</name>
</gene>
<dbReference type="InterPro" id="IPR008928">
    <property type="entry name" value="6-hairpin_glycosidase_sf"/>
</dbReference>
<dbReference type="Pfam" id="PF17389">
    <property type="entry name" value="Bac_rhamnosid6H"/>
    <property type="match status" value="1"/>
</dbReference>
<dbReference type="PANTHER" id="PTHR33307:SF6">
    <property type="entry name" value="ALPHA-RHAMNOSIDASE (EUROFUNG)-RELATED"/>
    <property type="match status" value="1"/>
</dbReference>
<evidence type="ECO:0000259" key="6">
    <source>
        <dbReference type="Pfam" id="PF17389"/>
    </source>
</evidence>
<dbReference type="Proteomes" id="UP000824081">
    <property type="component" value="Unassembled WGS sequence"/>
</dbReference>
<reference evidence="8" key="2">
    <citation type="journal article" date="2021" name="PeerJ">
        <title>Extensive microbial diversity within the chicken gut microbiome revealed by metagenomics and culture.</title>
        <authorList>
            <person name="Gilroy R."/>
            <person name="Ravi A."/>
            <person name="Getino M."/>
            <person name="Pursley I."/>
            <person name="Horton D.L."/>
            <person name="Alikhan N.F."/>
            <person name="Baker D."/>
            <person name="Gharbi K."/>
            <person name="Hall N."/>
            <person name="Watson M."/>
            <person name="Adriaenssens E.M."/>
            <person name="Foster-Nyarko E."/>
            <person name="Jarju S."/>
            <person name="Secka A."/>
            <person name="Antonio M."/>
            <person name="Oren A."/>
            <person name="Chaudhuri R.R."/>
            <person name="La Ragione R."/>
            <person name="Hildebrand F."/>
            <person name="Pallen M.J."/>
        </authorList>
    </citation>
    <scope>NUCLEOTIDE SEQUENCE</scope>
    <source>
        <strain evidence="8">11687</strain>
    </source>
</reference>
<reference evidence="8" key="1">
    <citation type="submission" date="2020-10" db="EMBL/GenBank/DDBJ databases">
        <authorList>
            <person name="Gilroy R."/>
        </authorList>
    </citation>
    <scope>NUCLEOTIDE SEQUENCE</scope>
    <source>
        <strain evidence="8">11687</strain>
    </source>
</reference>
<feature type="domain" description="Alpha-L-rhamnosidase concanavalin-like" evidence="4">
    <location>
        <begin position="281"/>
        <end position="374"/>
    </location>
</feature>
<dbReference type="Pfam" id="PF17390">
    <property type="entry name" value="Bac_rhamnosid_C"/>
    <property type="match status" value="1"/>
</dbReference>
<evidence type="ECO:0000256" key="1">
    <source>
        <dbReference type="ARBA" id="ARBA00001445"/>
    </source>
</evidence>
<dbReference type="Gene3D" id="2.60.420.10">
    <property type="entry name" value="Maltose phosphorylase, domain 3"/>
    <property type="match status" value="1"/>
</dbReference>
<dbReference type="InterPro" id="IPR008902">
    <property type="entry name" value="Rhamnosid_concanavalin"/>
</dbReference>
<evidence type="ECO:0000313" key="9">
    <source>
        <dbReference type="Proteomes" id="UP000824081"/>
    </source>
</evidence>
<dbReference type="PANTHER" id="PTHR33307">
    <property type="entry name" value="ALPHA-RHAMNOSIDASE (EUROFUNG)"/>
    <property type="match status" value="1"/>
</dbReference>
<name>A0A9D1MFC6_9FIRM</name>
<dbReference type="SUPFAM" id="SSF48208">
    <property type="entry name" value="Six-hairpin glycosidases"/>
    <property type="match status" value="1"/>
</dbReference>
<dbReference type="Pfam" id="PF05592">
    <property type="entry name" value="Bac_rhamnosid"/>
    <property type="match status" value="1"/>
</dbReference>
<dbReference type="GO" id="GO:0030596">
    <property type="term" value="F:alpha-L-rhamnosidase activity"/>
    <property type="evidence" value="ECO:0007669"/>
    <property type="project" value="UniProtKB-EC"/>
</dbReference>
<dbReference type="AlphaFoldDB" id="A0A9D1MFC6"/>
<evidence type="ECO:0000259" key="7">
    <source>
        <dbReference type="Pfam" id="PF17390"/>
    </source>
</evidence>